<dbReference type="Proteomes" id="UP000197025">
    <property type="component" value="Unassembled WGS sequence"/>
</dbReference>
<keyword evidence="6 14" id="KW-0812">Transmembrane</keyword>
<dbReference type="UniPathway" id="UPA00834">
    <property type="reaction ID" value="UER00712"/>
</dbReference>
<evidence type="ECO:0000256" key="12">
    <source>
        <dbReference type="ARBA" id="ARBA00042475"/>
    </source>
</evidence>
<organism evidence="15 16">
    <name type="scientific">Thermoflexus hugenholtzii JAD2</name>
    <dbReference type="NCBI Taxonomy" id="877466"/>
    <lineage>
        <taxon>Bacteria</taxon>
        <taxon>Bacillati</taxon>
        <taxon>Chloroflexota</taxon>
        <taxon>Thermoflexia</taxon>
        <taxon>Thermoflexales</taxon>
        <taxon>Thermoflexaceae</taxon>
        <taxon>Thermoflexus</taxon>
    </lineage>
</organism>
<evidence type="ECO:0000256" key="5">
    <source>
        <dbReference type="ARBA" id="ARBA00022679"/>
    </source>
</evidence>
<proteinExistence type="inferred from homology"/>
<dbReference type="CDD" id="cd13957">
    <property type="entry name" value="PT_UbiA_Cox10"/>
    <property type="match status" value="1"/>
</dbReference>
<dbReference type="PROSITE" id="PS00943">
    <property type="entry name" value="UBIA"/>
    <property type="match status" value="1"/>
</dbReference>
<comment type="similarity">
    <text evidence="14">Belongs to the UbiA prenyltransferase family. Protoheme IX farnesyltransferase subfamily.</text>
</comment>
<dbReference type="EMBL" id="FYEK01000002">
    <property type="protein sequence ID" value="SNB49409.1"/>
    <property type="molecule type" value="Genomic_DNA"/>
</dbReference>
<evidence type="ECO:0000256" key="2">
    <source>
        <dbReference type="ARBA" id="ARBA00004919"/>
    </source>
</evidence>
<dbReference type="AlphaFoldDB" id="A0A212PR82"/>
<keyword evidence="4 14" id="KW-1003">Cell membrane</keyword>
<dbReference type="InParanoid" id="A0A212PR82"/>
<comment type="pathway">
    <text evidence="2 14">Porphyrin-containing compound metabolism; heme O biosynthesis; heme O from protoheme: step 1/1.</text>
</comment>
<feature type="transmembrane region" description="Helical" evidence="14">
    <location>
        <begin position="523"/>
        <end position="544"/>
    </location>
</feature>
<evidence type="ECO:0000256" key="11">
    <source>
        <dbReference type="ARBA" id="ARBA00040810"/>
    </source>
</evidence>
<evidence type="ECO:0000256" key="14">
    <source>
        <dbReference type="HAMAP-Rule" id="MF_00154"/>
    </source>
</evidence>
<evidence type="ECO:0000256" key="3">
    <source>
        <dbReference type="ARBA" id="ARBA00012292"/>
    </source>
</evidence>
<dbReference type="NCBIfam" id="TIGR01473">
    <property type="entry name" value="cyoE_ctaB"/>
    <property type="match status" value="1"/>
</dbReference>
<evidence type="ECO:0000256" key="4">
    <source>
        <dbReference type="ARBA" id="ARBA00022475"/>
    </source>
</evidence>
<dbReference type="Pfam" id="PF02628">
    <property type="entry name" value="COX15-CtaA"/>
    <property type="match status" value="1"/>
</dbReference>
<dbReference type="InterPro" id="IPR000537">
    <property type="entry name" value="UbiA_prenyltransferase"/>
</dbReference>
<dbReference type="PANTHER" id="PTHR43448">
    <property type="entry name" value="PROTOHEME IX FARNESYLTRANSFERASE, MITOCHONDRIAL"/>
    <property type="match status" value="1"/>
</dbReference>
<dbReference type="Gene3D" id="1.10.357.140">
    <property type="entry name" value="UbiA prenyltransferase"/>
    <property type="match status" value="1"/>
</dbReference>
<dbReference type="RefSeq" id="WP_088569805.1">
    <property type="nucleotide sequence ID" value="NZ_FYEK01000002.1"/>
</dbReference>
<dbReference type="InterPro" id="IPR044878">
    <property type="entry name" value="UbiA_sf"/>
</dbReference>
<dbReference type="Gene3D" id="1.20.120.1780">
    <property type="entry name" value="UbiA prenyltransferase"/>
    <property type="match status" value="1"/>
</dbReference>
<dbReference type="HAMAP" id="MF_00154">
    <property type="entry name" value="CyoE_CtaB"/>
    <property type="match status" value="1"/>
</dbReference>
<feature type="transmembrane region" description="Helical" evidence="14">
    <location>
        <begin position="426"/>
        <end position="446"/>
    </location>
</feature>
<feature type="transmembrane region" description="Helical" evidence="14">
    <location>
        <begin position="122"/>
        <end position="145"/>
    </location>
</feature>
<accession>A0A212PR82</accession>
<evidence type="ECO:0000256" key="9">
    <source>
        <dbReference type="ARBA" id="ARBA00023136"/>
    </source>
</evidence>
<feature type="transmembrane region" description="Helical" evidence="14">
    <location>
        <begin position="354"/>
        <end position="378"/>
    </location>
</feature>
<keyword evidence="8 14" id="KW-0350">Heme biosynthesis</keyword>
<feature type="transmembrane region" description="Helical" evidence="14">
    <location>
        <begin position="478"/>
        <end position="502"/>
    </location>
</feature>
<reference evidence="16" key="1">
    <citation type="submission" date="2017-06" db="EMBL/GenBank/DDBJ databases">
        <authorList>
            <person name="Varghese N."/>
            <person name="Submissions S."/>
        </authorList>
    </citation>
    <scope>NUCLEOTIDE SEQUENCE [LARGE SCALE GENOMIC DNA]</scope>
    <source>
        <strain evidence="16">JAD2</strain>
    </source>
</reference>
<dbReference type="OrthoDB" id="9814417at2"/>
<comment type="function">
    <text evidence="14">Converts heme B (protoheme IX) to heme O by substitution of the vinyl group on carbon 2 of heme B porphyrin ring with a hydroxyethyl farnesyl side group.</text>
</comment>
<comment type="caution">
    <text evidence="14">Lacks conserved residue(s) required for the propagation of feature annotation.</text>
</comment>
<feature type="transmembrane region" description="Helical" evidence="14">
    <location>
        <begin position="218"/>
        <end position="236"/>
    </location>
</feature>
<dbReference type="EC" id="2.5.1.141" evidence="3 14"/>
<evidence type="ECO:0000256" key="10">
    <source>
        <dbReference type="ARBA" id="ARBA00030253"/>
    </source>
</evidence>
<evidence type="ECO:0000256" key="1">
    <source>
        <dbReference type="ARBA" id="ARBA00004651"/>
    </source>
</evidence>
<protein>
    <recommendedName>
        <fullName evidence="11 14">Protoheme IX farnesyltransferase</fullName>
        <ecNumber evidence="3 14">2.5.1.141</ecNumber>
    </recommendedName>
    <alternativeName>
        <fullName evidence="12 14">Heme B farnesyltransferase</fullName>
    </alternativeName>
    <alternativeName>
        <fullName evidence="10 14">Heme O synthase</fullName>
    </alternativeName>
</protein>
<evidence type="ECO:0000256" key="8">
    <source>
        <dbReference type="ARBA" id="ARBA00023133"/>
    </source>
</evidence>
<evidence type="ECO:0000313" key="16">
    <source>
        <dbReference type="Proteomes" id="UP000197025"/>
    </source>
</evidence>
<dbReference type="InterPro" id="IPR030470">
    <property type="entry name" value="UbiA_prenylTrfase_CS"/>
</dbReference>
<dbReference type="InterPro" id="IPR006369">
    <property type="entry name" value="Protohaem_IX_farnesylTrfase"/>
</dbReference>
<sequence>MANGKSGKGVRVLLVLTALVIGLLTAWGALVRSTGSGLGCPDWPLCYGRLFPPIEDVAAWLEWIHRLLAASVTPLLFLSAFLAWRRERQPALYRPLFWALGLVFGQALLGGLTVILELPPTIVAVHLAMALIILTLTLVAATRAFAPWAARPPHRDLAAIQPAAAAVRAIGMIGLALFALTLVGATVTGSGASWACSSWPFCEGWTIWPGDLLGRVHMLHRLVALGVGVAFAWLVVRLAAWSGIPRGIFRWMLAAGVLYVLQMGLGAINLWMGFPALLNTLHLGLATAIWAAVVVAWAWALGEAQWAEPTLQETVRLRHIWEPYFTLTKPGIVALLLVTTAGAMLIAQGGLPPILTFIYTLLGGFLISGGANAMNNVWDADLDQRMHRTARRPIPAGRIGRREAAAVALLFSALGLLLLWTFVNATAAGLALAGWIWYVGIYTMILKRWTSQNIVIGGAAGGFAPLVGWAAITGRVDPMALFLFALIFFWTPPHTWAFAILTERDYREAGIPMLPVVTGARPAALQALIYTGILMALGLVPFLIRAMGWMYLAGALLLNAWLLLLALRLWQDPSKAHARRLYHASNTYLFLFFIVMVVDRLVRG</sequence>
<feature type="transmembrane region" description="Helical" evidence="14">
    <location>
        <begin position="63"/>
        <end position="84"/>
    </location>
</feature>
<dbReference type="InterPro" id="IPR003780">
    <property type="entry name" value="COX15/CtaA_fam"/>
</dbReference>
<keyword evidence="16" id="KW-1185">Reference proteome</keyword>
<dbReference type="GO" id="GO:0005886">
    <property type="term" value="C:plasma membrane"/>
    <property type="evidence" value="ECO:0007669"/>
    <property type="project" value="UniProtKB-SubCell"/>
</dbReference>
<dbReference type="GO" id="GO:0008495">
    <property type="term" value="F:protoheme IX farnesyltransferase activity"/>
    <property type="evidence" value="ECO:0007669"/>
    <property type="project" value="UniProtKB-UniRule"/>
</dbReference>
<feature type="transmembrane region" description="Helical" evidence="14">
    <location>
        <begin position="96"/>
        <end position="116"/>
    </location>
</feature>
<keyword evidence="9 14" id="KW-0472">Membrane</keyword>
<keyword evidence="7 14" id="KW-1133">Transmembrane helix</keyword>
<feature type="transmembrane region" description="Helical" evidence="14">
    <location>
        <begin position="165"/>
        <end position="185"/>
    </location>
</feature>
<comment type="catalytic activity">
    <reaction evidence="13 14">
        <text>heme b + (2E,6E)-farnesyl diphosphate + H2O = Fe(II)-heme o + diphosphate</text>
        <dbReference type="Rhea" id="RHEA:28070"/>
        <dbReference type="ChEBI" id="CHEBI:15377"/>
        <dbReference type="ChEBI" id="CHEBI:33019"/>
        <dbReference type="ChEBI" id="CHEBI:60344"/>
        <dbReference type="ChEBI" id="CHEBI:60530"/>
        <dbReference type="ChEBI" id="CHEBI:175763"/>
        <dbReference type="EC" id="2.5.1.141"/>
    </reaction>
</comment>
<evidence type="ECO:0000313" key="15">
    <source>
        <dbReference type="EMBL" id="SNB49409.1"/>
    </source>
</evidence>
<evidence type="ECO:0000256" key="13">
    <source>
        <dbReference type="ARBA" id="ARBA00047690"/>
    </source>
</evidence>
<evidence type="ECO:0000256" key="7">
    <source>
        <dbReference type="ARBA" id="ARBA00022989"/>
    </source>
</evidence>
<dbReference type="NCBIfam" id="NF003349">
    <property type="entry name" value="PRK04375.1-2"/>
    <property type="match status" value="1"/>
</dbReference>
<dbReference type="Pfam" id="PF01040">
    <property type="entry name" value="UbiA"/>
    <property type="match status" value="1"/>
</dbReference>
<evidence type="ECO:0000256" key="6">
    <source>
        <dbReference type="ARBA" id="ARBA00022692"/>
    </source>
</evidence>
<feature type="transmembrane region" description="Helical" evidence="14">
    <location>
        <begin position="581"/>
        <end position="598"/>
    </location>
</feature>
<dbReference type="GO" id="GO:0006784">
    <property type="term" value="P:heme A biosynthetic process"/>
    <property type="evidence" value="ECO:0007669"/>
    <property type="project" value="InterPro"/>
</dbReference>
<gene>
    <name evidence="14" type="primary">ctaB</name>
    <name evidence="15" type="ORF">SAMN02746019_00029450</name>
</gene>
<dbReference type="PANTHER" id="PTHR43448:SF7">
    <property type="entry name" value="4-HYDROXYBENZOATE SOLANESYLTRANSFERASE"/>
    <property type="match status" value="1"/>
</dbReference>
<name>A0A212PR82_9CHLR</name>
<comment type="miscellaneous">
    <text evidence="14">Carbon 2 of the heme B porphyrin ring is defined according to the Fischer nomenclature.</text>
</comment>
<feature type="transmembrane region" description="Helical" evidence="14">
    <location>
        <begin position="453"/>
        <end position="472"/>
    </location>
</feature>
<feature type="transmembrane region" description="Helical" evidence="14">
    <location>
        <begin position="248"/>
        <end position="271"/>
    </location>
</feature>
<feature type="transmembrane region" description="Helical" evidence="14">
    <location>
        <begin position="323"/>
        <end position="348"/>
    </location>
</feature>
<keyword evidence="5 14" id="KW-0808">Transferase</keyword>
<comment type="subcellular location">
    <subcellularLocation>
        <location evidence="1 14">Cell membrane</location>
        <topology evidence="1 14">Multi-pass membrane protein</topology>
    </subcellularLocation>
</comment>
<dbReference type="GO" id="GO:0048034">
    <property type="term" value="P:heme O biosynthetic process"/>
    <property type="evidence" value="ECO:0007669"/>
    <property type="project" value="UniProtKB-UniRule"/>
</dbReference>
<feature type="transmembrane region" description="Helical" evidence="14">
    <location>
        <begin position="550"/>
        <end position="569"/>
    </location>
</feature>
<feature type="transmembrane region" description="Helical" evidence="14">
    <location>
        <begin position="283"/>
        <end position="302"/>
    </location>
</feature>